<reference key="2">
    <citation type="submission" date="2011-03" db="EMBL/GenBank/DDBJ databases">
        <title>Complete genome sequence of the thermoacidophilic crenarchaeon Thermoproteus uzoniensis 768-20.</title>
        <authorList>
            <person name="Mardanov A.V."/>
            <person name="Gumerov V.M."/>
            <person name="Beletsky A.V."/>
            <person name="Prokofeva M.I."/>
            <person name="Bonch-Osmolovskaya E.A."/>
            <person name="Ravin N.V."/>
            <person name="Skryabin K.G."/>
        </authorList>
    </citation>
    <scope>NUCLEOTIDE SEQUENCE</scope>
    <source>
        <strain>768-20</strain>
    </source>
</reference>
<dbReference type="HOGENOM" id="CLU_1648392_0_0_2"/>
<evidence type="ECO:0000313" key="1">
    <source>
        <dbReference type="EMBL" id="AEA13165.1"/>
    </source>
</evidence>
<sequence length="160" mass="17337">MYTLVIYLKKRSATVVAYLPTPNGRPLAAKVARSAAEDLIAGAAVRKRWRVGDAEAVSARVRGRALVRAVQLFGCHALDVAGLDEEIRRAYRQAEDLIRAAALRKGVPEEVVDSYIRAWLKADGGRLPPDDPDAKAVASGFPAAVVWAYGGYLVHSPPWC</sequence>
<gene>
    <name evidence="1" type="ordered locus">TUZN_1699</name>
</gene>
<dbReference type="eggNOG" id="ENOG502N59R">
    <property type="taxonomic scope" value="Archaea"/>
</dbReference>
<dbReference type="AlphaFoldDB" id="F2L346"/>
<name>F2L346_THEU7</name>
<organism evidence="1 2">
    <name type="scientific">Thermoproteus uzoniensis (strain 768-20)</name>
    <dbReference type="NCBI Taxonomy" id="999630"/>
    <lineage>
        <taxon>Archaea</taxon>
        <taxon>Thermoproteota</taxon>
        <taxon>Thermoprotei</taxon>
        <taxon>Thermoproteales</taxon>
        <taxon>Thermoproteaceae</taxon>
        <taxon>Thermoproteus</taxon>
    </lineage>
</organism>
<reference evidence="1 2" key="1">
    <citation type="journal article" date="2011" name="J. Bacteriol.">
        <title>Complete genome sequence of the thermoacidophilic crenarchaeon Thermoproteus uzoniensis 768-20.</title>
        <authorList>
            <person name="Mardanov A.V."/>
            <person name="Gumerov V.M."/>
            <person name="Beletsky A.V."/>
            <person name="Prokofeva M.I."/>
            <person name="Bonch-Osmolovskaya E.A."/>
            <person name="Ravin N.V."/>
            <person name="Skryabin K.G."/>
        </authorList>
    </citation>
    <scope>NUCLEOTIDE SEQUENCE [LARGE SCALE GENOMIC DNA]</scope>
    <source>
        <strain evidence="1 2">768-20</strain>
    </source>
</reference>
<keyword evidence="2" id="KW-1185">Reference proteome</keyword>
<dbReference type="STRING" id="999630.TUZN_1699"/>
<proteinExistence type="predicted"/>
<protein>
    <submittedName>
        <fullName evidence="1">Uncharacterized protein</fullName>
    </submittedName>
</protein>
<accession>F2L346</accession>
<dbReference type="RefSeq" id="WP_013680500.1">
    <property type="nucleotide sequence ID" value="NC_015315.1"/>
</dbReference>
<dbReference type="GeneID" id="10361218"/>
<dbReference type="EMBL" id="CP002590">
    <property type="protein sequence ID" value="AEA13165.1"/>
    <property type="molecule type" value="Genomic_DNA"/>
</dbReference>
<dbReference type="Proteomes" id="UP000008138">
    <property type="component" value="Chromosome"/>
</dbReference>
<evidence type="ECO:0000313" key="2">
    <source>
        <dbReference type="Proteomes" id="UP000008138"/>
    </source>
</evidence>
<dbReference type="OrthoDB" id="386193at2157"/>
<dbReference type="KEGG" id="tuz:TUZN_1699"/>